<dbReference type="Gene3D" id="3.30.70.270">
    <property type="match status" value="1"/>
</dbReference>
<dbReference type="EMBL" id="MCBR01001185">
    <property type="protein sequence ID" value="RKF82721.1"/>
    <property type="molecule type" value="Genomic_DNA"/>
</dbReference>
<evidence type="ECO:0000313" key="2">
    <source>
        <dbReference type="Proteomes" id="UP000285405"/>
    </source>
</evidence>
<sequence length="73" mass="8531">MPTTTEICSFVKTAVYFRRLIKGYAELLEPLIKLPGGNKNEFVNLIKEAIEFFKKIRDVTTTFPVVFVFDWQK</sequence>
<proteinExistence type="predicted"/>
<reference evidence="1 2" key="1">
    <citation type="journal article" date="2018" name="BMC Genomics">
        <title>Comparative genome analyses reveal sequence features reflecting distinct modes of host-adaptation between dicot and monocot powdery mildew.</title>
        <authorList>
            <person name="Wu Y."/>
            <person name="Ma X."/>
            <person name="Pan Z."/>
            <person name="Kale S.D."/>
            <person name="Song Y."/>
            <person name="King H."/>
            <person name="Zhang Q."/>
            <person name="Presley C."/>
            <person name="Deng X."/>
            <person name="Wei C.I."/>
            <person name="Xiao S."/>
        </authorList>
    </citation>
    <scope>NUCLEOTIDE SEQUENCE [LARGE SCALE GENOMIC DNA]</scope>
    <source>
        <strain evidence="1">UCSC1</strain>
    </source>
</reference>
<gene>
    <name evidence="1" type="ORF">GcC1_011001</name>
</gene>
<accession>A0A420J7F9</accession>
<dbReference type="InterPro" id="IPR043128">
    <property type="entry name" value="Rev_trsase/Diguanyl_cyclase"/>
</dbReference>
<dbReference type="Proteomes" id="UP000285405">
    <property type="component" value="Unassembled WGS sequence"/>
</dbReference>
<dbReference type="InterPro" id="IPR043502">
    <property type="entry name" value="DNA/RNA_pol_sf"/>
</dbReference>
<dbReference type="OrthoDB" id="3363652at2759"/>
<protein>
    <submittedName>
        <fullName evidence="1">Uncharacterized protein</fullName>
    </submittedName>
</protein>
<evidence type="ECO:0000313" key="1">
    <source>
        <dbReference type="EMBL" id="RKF82721.1"/>
    </source>
</evidence>
<comment type="caution">
    <text evidence="1">The sequence shown here is derived from an EMBL/GenBank/DDBJ whole genome shotgun (WGS) entry which is preliminary data.</text>
</comment>
<dbReference type="AlphaFoldDB" id="A0A420J7F9"/>
<dbReference type="SUPFAM" id="SSF56672">
    <property type="entry name" value="DNA/RNA polymerases"/>
    <property type="match status" value="1"/>
</dbReference>
<name>A0A420J7F9_9PEZI</name>
<organism evidence="1 2">
    <name type="scientific">Golovinomyces cichoracearum</name>
    <dbReference type="NCBI Taxonomy" id="62708"/>
    <lineage>
        <taxon>Eukaryota</taxon>
        <taxon>Fungi</taxon>
        <taxon>Dikarya</taxon>
        <taxon>Ascomycota</taxon>
        <taxon>Pezizomycotina</taxon>
        <taxon>Leotiomycetes</taxon>
        <taxon>Erysiphales</taxon>
        <taxon>Erysiphaceae</taxon>
        <taxon>Golovinomyces</taxon>
    </lineage>
</organism>